<reference evidence="9" key="1">
    <citation type="journal article" date="2015" name="MBio">
        <title>Genome-Resolved Metagenomic Analysis Reveals Roles for Candidate Phyla and Other Microbial Community Members in Biogeochemical Transformations in Oil Reservoirs.</title>
        <authorList>
            <person name="Hu P."/>
            <person name="Tom L."/>
            <person name="Singh A."/>
            <person name="Thomas B.C."/>
            <person name="Baker B.J."/>
            <person name="Piceno Y.M."/>
            <person name="Andersen G.L."/>
            <person name="Banfield J.F."/>
        </authorList>
    </citation>
    <scope>NUCLEOTIDE SEQUENCE [LARGE SCALE GENOMIC DNA]</scope>
</reference>
<dbReference type="AlphaFoldDB" id="A0A101I0C2"/>
<feature type="domain" description="Peripheral subunit-binding (PSBD)" evidence="7">
    <location>
        <begin position="122"/>
        <end position="159"/>
    </location>
</feature>
<dbReference type="InterPro" id="IPR000089">
    <property type="entry name" value="Biotin_lipoyl"/>
</dbReference>
<feature type="region of interest" description="Disordered" evidence="5">
    <location>
        <begin position="165"/>
        <end position="194"/>
    </location>
</feature>
<dbReference type="Pfam" id="PF00364">
    <property type="entry name" value="Biotin_lipoyl"/>
    <property type="match status" value="1"/>
</dbReference>
<dbReference type="PROSITE" id="PS50968">
    <property type="entry name" value="BIOTINYL_LIPOYL"/>
    <property type="match status" value="1"/>
</dbReference>
<keyword evidence="4" id="KW-0012">Acyltransferase</keyword>
<dbReference type="GO" id="GO:0045254">
    <property type="term" value="C:pyruvate dehydrogenase complex"/>
    <property type="evidence" value="ECO:0007669"/>
    <property type="project" value="InterPro"/>
</dbReference>
<dbReference type="InterPro" id="IPR036625">
    <property type="entry name" value="E3-bd_dom_sf"/>
</dbReference>
<evidence type="ECO:0000256" key="4">
    <source>
        <dbReference type="RuleBase" id="RU003423"/>
    </source>
</evidence>
<comment type="similarity">
    <text evidence="2 4">Belongs to the 2-oxoacid dehydrogenase family.</text>
</comment>
<dbReference type="InterPro" id="IPR023213">
    <property type="entry name" value="CAT-like_dom_sf"/>
</dbReference>
<dbReference type="CDD" id="cd06849">
    <property type="entry name" value="lipoyl_domain"/>
    <property type="match status" value="1"/>
</dbReference>
<dbReference type="GO" id="GO:0016746">
    <property type="term" value="F:acyltransferase activity"/>
    <property type="evidence" value="ECO:0007669"/>
    <property type="project" value="UniProtKB-KW"/>
</dbReference>
<dbReference type="PANTHER" id="PTHR23151:SF90">
    <property type="entry name" value="DIHYDROLIPOYLLYSINE-RESIDUE ACETYLTRANSFERASE COMPONENT OF PYRUVATE DEHYDROGENASE COMPLEX, MITOCHONDRIAL-RELATED"/>
    <property type="match status" value="1"/>
</dbReference>
<dbReference type="InterPro" id="IPR003016">
    <property type="entry name" value="2-oxoA_DH_lipoyl-BS"/>
</dbReference>
<dbReference type="Proteomes" id="UP000053467">
    <property type="component" value="Unassembled WGS sequence"/>
</dbReference>
<feature type="domain" description="Lipoyl-binding" evidence="6">
    <location>
        <begin position="2"/>
        <end position="77"/>
    </location>
</feature>
<dbReference type="SUPFAM" id="SSF51230">
    <property type="entry name" value="Single hybrid motif"/>
    <property type="match status" value="1"/>
</dbReference>
<dbReference type="InterPro" id="IPR001078">
    <property type="entry name" value="2-oxoacid_DH_actylTfrase"/>
</dbReference>
<dbReference type="PROSITE" id="PS51826">
    <property type="entry name" value="PSBD"/>
    <property type="match status" value="1"/>
</dbReference>
<evidence type="ECO:0000259" key="6">
    <source>
        <dbReference type="PROSITE" id="PS50968"/>
    </source>
</evidence>
<dbReference type="InterPro" id="IPR004167">
    <property type="entry name" value="PSBD"/>
</dbReference>
<evidence type="ECO:0000259" key="7">
    <source>
        <dbReference type="PROSITE" id="PS51826"/>
    </source>
</evidence>
<dbReference type="InterPro" id="IPR045257">
    <property type="entry name" value="E2/Pdx1"/>
</dbReference>
<dbReference type="PROSITE" id="PS00189">
    <property type="entry name" value="LIPOYL"/>
    <property type="match status" value="1"/>
</dbReference>
<dbReference type="PANTHER" id="PTHR23151">
    <property type="entry name" value="DIHYDROLIPOAMIDE ACETYL/SUCCINYL-TRANSFERASE-RELATED"/>
    <property type="match status" value="1"/>
</dbReference>
<evidence type="ECO:0000256" key="1">
    <source>
        <dbReference type="ARBA" id="ARBA00001938"/>
    </source>
</evidence>
<evidence type="ECO:0000256" key="3">
    <source>
        <dbReference type="ARBA" id="ARBA00022823"/>
    </source>
</evidence>
<comment type="caution">
    <text evidence="8">The sequence shown here is derived from an EMBL/GenBank/DDBJ whole genome shotgun (WGS) entry which is preliminary data.</text>
</comment>
<organism evidence="8 9">
    <name type="scientific">candidate division TA06 bacterium 34_109</name>
    <dbReference type="NCBI Taxonomy" id="1635277"/>
    <lineage>
        <taxon>Bacteria</taxon>
        <taxon>Bacteria division TA06</taxon>
    </lineage>
</organism>
<comment type="cofactor">
    <cofactor evidence="1 4">
        <name>(R)-lipoate</name>
        <dbReference type="ChEBI" id="CHEBI:83088"/>
    </cofactor>
</comment>
<evidence type="ECO:0000256" key="2">
    <source>
        <dbReference type="ARBA" id="ARBA00007317"/>
    </source>
</evidence>
<dbReference type="InterPro" id="IPR011053">
    <property type="entry name" value="Single_hybrid_motif"/>
</dbReference>
<name>A0A101I0C2_UNCT6</name>
<sequence length="422" mass="47207">MAEVVIMPKLGLSMQKGKVVKWLRKEGESVKKGEPLLEIETEKIVNEVESPISGILLKIYVKEGETVPILTPLGVIGELGEKIDEEKEKIGIEAKEGEELKNKSVDKKLKTIPPLEQTSEIKASPVAVEYAKKLGVNLDSIKGTGPGGRIMKKDVEKYLEVTHPNNFPRSEESKEKELDEGVLGSAEGRGEEGERRIPYTGIRKIIGDRLSQSKFTAPHIYFANSIDMSKILKLRDFFEERFTSKISISEFIVFVVARVLMEQPKINCSLIDEEIVYHQDINIGIAVALEEGIIVPVIRNADRKSLMTISEEMKNLVRISREGRLMPDDYKGGTFTVSNLGMYGVEQFTSIINPPEAAILAVGSIKKMPMVVEEKEKEILEVRPLAKLTLSVDHRVIDGKAAADFLNQLKCYLEFPELLVFK</sequence>
<evidence type="ECO:0000313" key="8">
    <source>
        <dbReference type="EMBL" id="KUK86285.1"/>
    </source>
</evidence>
<dbReference type="SUPFAM" id="SSF47005">
    <property type="entry name" value="Peripheral subunit-binding domain of 2-oxo acid dehydrogenase complex"/>
    <property type="match status" value="1"/>
</dbReference>
<dbReference type="EMBL" id="LGGX01000023">
    <property type="protein sequence ID" value="KUK86285.1"/>
    <property type="molecule type" value="Genomic_DNA"/>
</dbReference>
<evidence type="ECO:0000256" key="5">
    <source>
        <dbReference type="SAM" id="MobiDB-lite"/>
    </source>
</evidence>
<dbReference type="Gene3D" id="3.30.559.10">
    <property type="entry name" value="Chloramphenicol acetyltransferase-like domain"/>
    <property type="match status" value="1"/>
</dbReference>
<gene>
    <name evidence="8" type="ORF">XE03_1600</name>
</gene>
<dbReference type="PATRIC" id="fig|1635277.3.peg.962"/>
<dbReference type="EC" id="2.3.1.-" evidence="4"/>
<dbReference type="Pfam" id="PF00198">
    <property type="entry name" value="2-oxoacid_dh"/>
    <property type="match status" value="1"/>
</dbReference>
<dbReference type="SUPFAM" id="SSF52777">
    <property type="entry name" value="CoA-dependent acyltransferases"/>
    <property type="match status" value="1"/>
</dbReference>
<accession>A0A101I0C2</accession>
<dbReference type="Gene3D" id="4.10.320.10">
    <property type="entry name" value="E3-binding domain"/>
    <property type="match status" value="1"/>
</dbReference>
<dbReference type="GO" id="GO:0006086">
    <property type="term" value="P:pyruvate decarboxylation to acetyl-CoA"/>
    <property type="evidence" value="ECO:0007669"/>
    <property type="project" value="InterPro"/>
</dbReference>
<dbReference type="Pfam" id="PF02817">
    <property type="entry name" value="E3_binding"/>
    <property type="match status" value="1"/>
</dbReference>
<keyword evidence="3 4" id="KW-0450">Lipoyl</keyword>
<evidence type="ECO:0000313" key="9">
    <source>
        <dbReference type="Proteomes" id="UP000053467"/>
    </source>
</evidence>
<protein>
    <recommendedName>
        <fullName evidence="4">Dihydrolipoamide acetyltransferase component of pyruvate dehydrogenase complex</fullName>
        <ecNumber evidence="4">2.3.1.-</ecNumber>
    </recommendedName>
</protein>
<keyword evidence="4" id="KW-0808">Transferase</keyword>
<feature type="compositionally biased region" description="Basic and acidic residues" evidence="5">
    <location>
        <begin position="169"/>
        <end position="179"/>
    </location>
</feature>
<dbReference type="Gene3D" id="2.40.50.100">
    <property type="match status" value="1"/>
</dbReference>
<proteinExistence type="inferred from homology"/>